<accession>A0ABV0QGU1</accession>
<gene>
    <name evidence="2" type="ORF">XENOCAPTIV_001914</name>
</gene>
<reference evidence="2 3" key="1">
    <citation type="submission" date="2021-06" db="EMBL/GenBank/DDBJ databases">
        <authorList>
            <person name="Palmer J.M."/>
        </authorList>
    </citation>
    <scope>NUCLEOTIDE SEQUENCE [LARGE SCALE GENOMIC DNA]</scope>
    <source>
        <strain evidence="2 3">XC_2019</strain>
        <tissue evidence="2">Muscle</tissue>
    </source>
</reference>
<proteinExistence type="predicted"/>
<organism evidence="2 3">
    <name type="scientific">Xenoophorus captivus</name>
    <dbReference type="NCBI Taxonomy" id="1517983"/>
    <lineage>
        <taxon>Eukaryota</taxon>
        <taxon>Metazoa</taxon>
        <taxon>Chordata</taxon>
        <taxon>Craniata</taxon>
        <taxon>Vertebrata</taxon>
        <taxon>Euteleostomi</taxon>
        <taxon>Actinopterygii</taxon>
        <taxon>Neopterygii</taxon>
        <taxon>Teleostei</taxon>
        <taxon>Neoteleostei</taxon>
        <taxon>Acanthomorphata</taxon>
        <taxon>Ovalentaria</taxon>
        <taxon>Atherinomorphae</taxon>
        <taxon>Cyprinodontiformes</taxon>
        <taxon>Goodeidae</taxon>
        <taxon>Xenoophorus</taxon>
    </lineage>
</organism>
<evidence type="ECO:0000313" key="2">
    <source>
        <dbReference type="EMBL" id="MEQ2194712.1"/>
    </source>
</evidence>
<name>A0ABV0QGU1_9TELE</name>
<sequence>MCITLSCTLKQDESKREVRLAVARYCHRSSSRSRTPSVPFGSGGSDPRDCNGCRCSSRCLRRLSVHRLGVSALPAHRTDGLPPFNAGVAGHGGRGRCWVETETKTRPINGCTAAGLSGEPST</sequence>
<evidence type="ECO:0000313" key="3">
    <source>
        <dbReference type="Proteomes" id="UP001434883"/>
    </source>
</evidence>
<dbReference type="EMBL" id="JAHRIN010009590">
    <property type="protein sequence ID" value="MEQ2194712.1"/>
    <property type="molecule type" value="Genomic_DNA"/>
</dbReference>
<evidence type="ECO:0000256" key="1">
    <source>
        <dbReference type="SAM" id="MobiDB-lite"/>
    </source>
</evidence>
<comment type="caution">
    <text evidence="2">The sequence shown here is derived from an EMBL/GenBank/DDBJ whole genome shotgun (WGS) entry which is preliminary data.</text>
</comment>
<keyword evidence="3" id="KW-1185">Reference proteome</keyword>
<protein>
    <submittedName>
        <fullName evidence="2">Uncharacterized protein</fullName>
    </submittedName>
</protein>
<dbReference type="Proteomes" id="UP001434883">
    <property type="component" value="Unassembled WGS sequence"/>
</dbReference>
<feature type="region of interest" description="Disordered" evidence="1">
    <location>
        <begin position="27"/>
        <end position="50"/>
    </location>
</feature>